<keyword evidence="3" id="KW-1185">Reference proteome</keyword>
<dbReference type="InterPro" id="IPR029069">
    <property type="entry name" value="HotDog_dom_sf"/>
</dbReference>
<dbReference type="InterPro" id="IPR002539">
    <property type="entry name" value="MaoC-like_dom"/>
</dbReference>
<dbReference type="PANTHER" id="PTHR42993">
    <property type="entry name" value="MAOC-LIKE DEHYDRATASE DOMAIN-CONTAINING PROTEIN"/>
    <property type="match status" value="1"/>
</dbReference>
<feature type="domain" description="MaoC-like" evidence="1">
    <location>
        <begin position="19"/>
        <end position="124"/>
    </location>
</feature>
<name>A0A9E8MWU6_9FLAO</name>
<dbReference type="Proteomes" id="UP001164705">
    <property type="component" value="Chromosome"/>
</dbReference>
<dbReference type="InterPro" id="IPR039375">
    <property type="entry name" value="NodN-like"/>
</dbReference>
<organism evidence="2 3">
    <name type="scientific">Lacinutrix neustonica</name>
    <dbReference type="NCBI Taxonomy" id="2980107"/>
    <lineage>
        <taxon>Bacteria</taxon>
        <taxon>Pseudomonadati</taxon>
        <taxon>Bacteroidota</taxon>
        <taxon>Flavobacteriia</taxon>
        <taxon>Flavobacteriales</taxon>
        <taxon>Flavobacteriaceae</taxon>
        <taxon>Lacinutrix</taxon>
    </lineage>
</organism>
<dbReference type="Pfam" id="PF01575">
    <property type="entry name" value="MaoC_dehydratas"/>
    <property type="match status" value="1"/>
</dbReference>
<protein>
    <submittedName>
        <fullName evidence="2">MaoC family dehydratase</fullName>
    </submittedName>
</protein>
<proteinExistence type="predicted"/>
<dbReference type="KEGG" id="lnu:N7U66_05525"/>
<sequence>MTKLVFKDLKEFSTCEGKALPPGEWVTITQEMINDFAKATLDFQWIHVDVEKARQQSPFKKPVAHGFMSVSLLSKMLGDLPEVKSVKMGVNYGLNNVRFPNAVLVDSKLRLNGKVTAIETYAENGVKVTCHCSVEIEGADKPACVAEFISLMFE</sequence>
<evidence type="ECO:0000313" key="2">
    <source>
        <dbReference type="EMBL" id="WAC03088.1"/>
    </source>
</evidence>
<dbReference type="AlphaFoldDB" id="A0A9E8MWU6"/>
<gene>
    <name evidence="2" type="ORF">N7U66_05525</name>
</gene>
<reference evidence="2" key="1">
    <citation type="submission" date="2022-11" db="EMBL/GenBank/DDBJ databases">
        <title>Lacinutrix neustonica HL-RS19T sp. nov., isolated from the surface microlayer sample of brackish Lake Shihwa.</title>
        <authorList>
            <person name="Choi J.Y."/>
            <person name="Hwang C.Y."/>
        </authorList>
    </citation>
    <scope>NUCLEOTIDE SEQUENCE</scope>
    <source>
        <strain evidence="2">HL-RS19</strain>
    </source>
</reference>
<evidence type="ECO:0000259" key="1">
    <source>
        <dbReference type="Pfam" id="PF01575"/>
    </source>
</evidence>
<dbReference type="SUPFAM" id="SSF54637">
    <property type="entry name" value="Thioesterase/thiol ester dehydrase-isomerase"/>
    <property type="match status" value="1"/>
</dbReference>
<dbReference type="RefSeq" id="WP_267677663.1">
    <property type="nucleotide sequence ID" value="NZ_CP113088.1"/>
</dbReference>
<dbReference type="PANTHER" id="PTHR42993:SF1">
    <property type="entry name" value="MAOC-LIKE DEHYDRATASE DOMAIN-CONTAINING PROTEIN"/>
    <property type="match status" value="1"/>
</dbReference>
<evidence type="ECO:0000313" key="3">
    <source>
        <dbReference type="Proteomes" id="UP001164705"/>
    </source>
</evidence>
<accession>A0A9E8MWU6</accession>
<dbReference type="Gene3D" id="3.10.129.10">
    <property type="entry name" value="Hotdog Thioesterase"/>
    <property type="match status" value="1"/>
</dbReference>
<dbReference type="EMBL" id="CP113088">
    <property type="protein sequence ID" value="WAC03088.1"/>
    <property type="molecule type" value="Genomic_DNA"/>
</dbReference>
<dbReference type="CDD" id="cd03450">
    <property type="entry name" value="NodN"/>
    <property type="match status" value="1"/>
</dbReference>